<keyword evidence="1" id="KW-1133">Transmembrane helix</keyword>
<gene>
    <name evidence="2" type="ORF">FC82_GL000204</name>
</gene>
<organism evidence="2 3">
    <name type="scientific">Secundilactobacillus collinoides DSM 20515 = JCM 1123</name>
    <dbReference type="NCBI Taxonomy" id="1423733"/>
    <lineage>
        <taxon>Bacteria</taxon>
        <taxon>Bacillati</taxon>
        <taxon>Bacillota</taxon>
        <taxon>Bacilli</taxon>
        <taxon>Lactobacillales</taxon>
        <taxon>Lactobacillaceae</taxon>
        <taxon>Secundilactobacillus</taxon>
    </lineage>
</organism>
<feature type="transmembrane region" description="Helical" evidence="1">
    <location>
        <begin position="129"/>
        <end position="151"/>
    </location>
</feature>
<comment type="caution">
    <text evidence="2">The sequence shown here is derived from an EMBL/GenBank/DDBJ whole genome shotgun (WGS) entry which is preliminary data.</text>
</comment>
<name>A0A0R2B570_SECCO</name>
<feature type="transmembrane region" description="Helical" evidence="1">
    <location>
        <begin position="106"/>
        <end position="123"/>
    </location>
</feature>
<sequence length="403" mass="46556">MTNLFKKRLSSHLKEMFKYLRLVFNDHFIFALLIMIGGLGYAYSNLLKTLHANVWWSQPIIILVMLVLLQIGRLATLLEDADVVFLLPKEHAMHSYFIASKRYSETLAEICQIFGLFILLPFIQATDPLSVAALAGLAVTQIVLKDAWLMANLMNHYRFSQRWLHQPVWFQWLVPAVVLIIGVYVTPLASVVLALGADGILRMLAYGWQQQAFDWRAAIGQENNRMLGVYRFFNLFTNVPMLKGVAKRRKYMDGLLRLVTIKPENTYLYLYSRGMVRSGEFSGLYSRLTILGMILLYFIHGTWLPVLLAALFMYLTGFQLIPFFWQFDDIVFTHLYPITTEQRIANFKKLLRTLLIVTGVLFLVMVAVSDFQLEVILITAVVEIVEIFGMVSYYLPLRLRKNR</sequence>
<dbReference type="RefSeq" id="WP_056997232.1">
    <property type="nucleotide sequence ID" value="NZ_AYYR01000083.1"/>
</dbReference>
<dbReference type="EMBL" id="AYYR01000083">
    <property type="protein sequence ID" value="KRM74336.1"/>
    <property type="molecule type" value="Genomic_DNA"/>
</dbReference>
<dbReference type="PIRSF" id="PIRSF037259">
    <property type="entry name" value="EcsB_ABC"/>
    <property type="match status" value="1"/>
</dbReference>
<evidence type="ECO:0000313" key="2">
    <source>
        <dbReference type="EMBL" id="KRM74336.1"/>
    </source>
</evidence>
<evidence type="ECO:0000256" key="1">
    <source>
        <dbReference type="SAM" id="Phobius"/>
    </source>
</evidence>
<reference evidence="2 3" key="1">
    <citation type="journal article" date="2015" name="Genome Announc.">
        <title>Expanding the biotechnology potential of lactobacilli through comparative genomics of 213 strains and associated genera.</title>
        <authorList>
            <person name="Sun Z."/>
            <person name="Harris H.M."/>
            <person name="McCann A."/>
            <person name="Guo C."/>
            <person name="Argimon S."/>
            <person name="Zhang W."/>
            <person name="Yang X."/>
            <person name="Jeffery I.B."/>
            <person name="Cooney J.C."/>
            <person name="Kagawa T.F."/>
            <person name="Liu W."/>
            <person name="Song Y."/>
            <person name="Salvetti E."/>
            <person name="Wrobel A."/>
            <person name="Rasinkangas P."/>
            <person name="Parkhill J."/>
            <person name="Rea M.C."/>
            <person name="O'Sullivan O."/>
            <person name="Ritari J."/>
            <person name="Douillard F.P."/>
            <person name="Paul Ross R."/>
            <person name="Yang R."/>
            <person name="Briner A.E."/>
            <person name="Felis G.E."/>
            <person name="de Vos W.M."/>
            <person name="Barrangou R."/>
            <person name="Klaenhammer T.R."/>
            <person name="Caufield P.W."/>
            <person name="Cui Y."/>
            <person name="Zhang H."/>
            <person name="O'Toole P.W."/>
        </authorList>
    </citation>
    <scope>NUCLEOTIDE SEQUENCE [LARGE SCALE GENOMIC DNA]</scope>
    <source>
        <strain evidence="2 3">DSM 20515</strain>
    </source>
</reference>
<feature type="transmembrane region" description="Helical" evidence="1">
    <location>
        <begin position="306"/>
        <end position="325"/>
    </location>
</feature>
<dbReference type="Pfam" id="PF05975">
    <property type="entry name" value="EcsB"/>
    <property type="match status" value="1"/>
</dbReference>
<feature type="transmembrane region" description="Helical" evidence="1">
    <location>
        <begin position="172"/>
        <end position="197"/>
    </location>
</feature>
<feature type="transmembrane region" description="Helical" evidence="1">
    <location>
        <begin position="55"/>
        <end position="72"/>
    </location>
</feature>
<dbReference type="STRING" id="33960.TY91_01285"/>
<dbReference type="AlphaFoldDB" id="A0A0R2B570"/>
<feature type="transmembrane region" description="Helical" evidence="1">
    <location>
        <begin position="350"/>
        <end position="369"/>
    </location>
</feature>
<feature type="transmembrane region" description="Helical" evidence="1">
    <location>
        <begin position="281"/>
        <end position="300"/>
    </location>
</feature>
<feature type="transmembrane region" description="Helical" evidence="1">
    <location>
        <begin position="375"/>
        <end position="395"/>
    </location>
</feature>
<keyword evidence="1" id="KW-0472">Membrane</keyword>
<accession>A0A0R2B570</accession>
<dbReference type="InterPro" id="IPR010288">
    <property type="entry name" value="EcsB_ABC"/>
</dbReference>
<evidence type="ECO:0000313" key="3">
    <source>
        <dbReference type="Proteomes" id="UP000051845"/>
    </source>
</evidence>
<keyword evidence="1" id="KW-0812">Transmembrane</keyword>
<dbReference type="GO" id="GO:0016020">
    <property type="term" value="C:membrane"/>
    <property type="evidence" value="ECO:0007669"/>
    <property type="project" value="InterPro"/>
</dbReference>
<feature type="transmembrane region" description="Helical" evidence="1">
    <location>
        <begin position="20"/>
        <end position="43"/>
    </location>
</feature>
<proteinExistence type="predicted"/>
<dbReference type="Proteomes" id="UP000051845">
    <property type="component" value="Unassembled WGS sequence"/>
</dbReference>
<protein>
    <submittedName>
        <fullName evidence="2">ABC transporter permease</fullName>
    </submittedName>
</protein>
<dbReference type="PATRIC" id="fig|1423733.4.peg.222"/>